<dbReference type="InterPro" id="IPR044215">
    <property type="entry name" value="PIG-H"/>
</dbReference>
<sequence length="195" mass="22257">MRRTRPLPDTHPELSILDHPTSREFRVENWRLARDGSKKVLKFHGWSWLDAFLPVVLAVLWPSIVASTRNALVMAVMLALYTYSKCTQVLWESVIAIPSLGIQMETHRGPLLTMPIFVSRHFIPLEHLQDFIINEGLRGWDVRYYIAAVKFTPSGGGGTSLRVAYENILPYFPVLLEVYHGVHEAMFNDTNENPG</sequence>
<evidence type="ECO:0000256" key="1">
    <source>
        <dbReference type="ARBA" id="ARBA00004687"/>
    </source>
</evidence>
<protein>
    <recommendedName>
        <fullName evidence="4">Phosphatidylinositol N-acetylglucosaminyltransferase subunit H conserved domain-containing protein</fullName>
    </recommendedName>
</protein>
<keyword evidence="3" id="KW-0812">Transmembrane</keyword>
<dbReference type="PANTHER" id="PTHR15231">
    <property type="entry name" value="PHOSPHATIDYLINOSITOL N-ACETYLGLUCOSAMINYLTRANSFERASE SUBUNIT H"/>
    <property type="match status" value="1"/>
</dbReference>
<comment type="similarity">
    <text evidence="2">Belongs to the PIGH family.</text>
</comment>
<dbReference type="AlphaFoldDB" id="A0A8K0UWJ6"/>
<keyword evidence="3" id="KW-1133">Transmembrane helix</keyword>
<evidence type="ECO:0000256" key="3">
    <source>
        <dbReference type="SAM" id="Phobius"/>
    </source>
</evidence>
<keyword evidence="6" id="KW-1185">Reference proteome</keyword>
<evidence type="ECO:0000259" key="4">
    <source>
        <dbReference type="Pfam" id="PF10181"/>
    </source>
</evidence>
<dbReference type="PANTHER" id="PTHR15231:SF1">
    <property type="entry name" value="PHOSPHATIDYLINOSITOL N-ACETYLGLUCOSAMINYLTRANSFERASE SUBUNIT H"/>
    <property type="match status" value="1"/>
</dbReference>
<dbReference type="InterPro" id="IPR019328">
    <property type="entry name" value="PIGH-H_dom"/>
</dbReference>
<dbReference type="UniPathway" id="UPA00196"/>
<evidence type="ECO:0000256" key="2">
    <source>
        <dbReference type="ARBA" id="ARBA00009610"/>
    </source>
</evidence>
<name>A0A8K0UWJ6_9AGAR</name>
<dbReference type="GO" id="GO:0000506">
    <property type="term" value="C:glycosylphosphatidylinositol-N-acetylglucosaminyltransferase (GPI-GnT) complex"/>
    <property type="evidence" value="ECO:0007669"/>
    <property type="project" value="InterPro"/>
</dbReference>
<reference evidence="5" key="1">
    <citation type="journal article" date="2021" name="New Phytol.">
        <title>Evolutionary innovations through gain and loss of genes in the ectomycorrhizal Boletales.</title>
        <authorList>
            <person name="Wu G."/>
            <person name="Miyauchi S."/>
            <person name="Morin E."/>
            <person name="Kuo A."/>
            <person name="Drula E."/>
            <person name="Varga T."/>
            <person name="Kohler A."/>
            <person name="Feng B."/>
            <person name="Cao Y."/>
            <person name="Lipzen A."/>
            <person name="Daum C."/>
            <person name="Hundley H."/>
            <person name="Pangilinan J."/>
            <person name="Johnson J."/>
            <person name="Barry K."/>
            <person name="LaButti K."/>
            <person name="Ng V."/>
            <person name="Ahrendt S."/>
            <person name="Min B."/>
            <person name="Choi I.G."/>
            <person name="Park H."/>
            <person name="Plett J.M."/>
            <person name="Magnuson J."/>
            <person name="Spatafora J.W."/>
            <person name="Nagy L.G."/>
            <person name="Henrissat B."/>
            <person name="Grigoriev I.V."/>
            <person name="Yang Z.L."/>
            <person name="Xu J."/>
            <person name="Martin F.M."/>
        </authorList>
    </citation>
    <scope>NUCLEOTIDE SEQUENCE</scope>
    <source>
        <strain evidence="5">KKN 215</strain>
    </source>
</reference>
<keyword evidence="3" id="KW-0472">Membrane</keyword>
<accession>A0A8K0UWJ6</accession>
<evidence type="ECO:0000313" key="6">
    <source>
        <dbReference type="Proteomes" id="UP000813824"/>
    </source>
</evidence>
<dbReference type="OrthoDB" id="6256716at2759"/>
<dbReference type="Pfam" id="PF10181">
    <property type="entry name" value="PIG-H"/>
    <property type="match status" value="1"/>
</dbReference>
<gene>
    <name evidence="5" type="ORF">BXZ70DRAFT_246052</name>
</gene>
<evidence type="ECO:0000313" key="5">
    <source>
        <dbReference type="EMBL" id="KAH8106748.1"/>
    </source>
</evidence>
<dbReference type="EMBL" id="JAEVFJ010000002">
    <property type="protein sequence ID" value="KAH8106748.1"/>
    <property type="molecule type" value="Genomic_DNA"/>
</dbReference>
<dbReference type="Proteomes" id="UP000813824">
    <property type="component" value="Unassembled WGS sequence"/>
</dbReference>
<comment type="caution">
    <text evidence="5">The sequence shown here is derived from an EMBL/GenBank/DDBJ whole genome shotgun (WGS) entry which is preliminary data.</text>
</comment>
<comment type="pathway">
    <text evidence="1">Glycolipid biosynthesis; glycosylphosphatidylinositol-anchor biosynthesis.</text>
</comment>
<feature type="transmembrane region" description="Helical" evidence="3">
    <location>
        <begin position="51"/>
        <end position="81"/>
    </location>
</feature>
<proteinExistence type="inferred from homology"/>
<organism evidence="5 6">
    <name type="scientific">Cristinia sonorae</name>
    <dbReference type="NCBI Taxonomy" id="1940300"/>
    <lineage>
        <taxon>Eukaryota</taxon>
        <taxon>Fungi</taxon>
        <taxon>Dikarya</taxon>
        <taxon>Basidiomycota</taxon>
        <taxon>Agaricomycotina</taxon>
        <taxon>Agaricomycetes</taxon>
        <taxon>Agaricomycetidae</taxon>
        <taxon>Agaricales</taxon>
        <taxon>Pleurotineae</taxon>
        <taxon>Stephanosporaceae</taxon>
        <taxon>Cristinia</taxon>
    </lineage>
</organism>
<dbReference type="GO" id="GO:0006506">
    <property type="term" value="P:GPI anchor biosynthetic process"/>
    <property type="evidence" value="ECO:0007669"/>
    <property type="project" value="UniProtKB-UniPathway"/>
</dbReference>
<feature type="domain" description="Phosphatidylinositol N-acetylglucosaminyltransferase subunit H conserved" evidence="4">
    <location>
        <begin position="93"/>
        <end position="150"/>
    </location>
</feature>